<organism evidence="9 10">
    <name type="scientific">Phialophora macrospora</name>
    <dbReference type="NCBI Taxonomy" id="1851006"/>
    <lineage>
        <taxon>Eukaryota</taxon>
        <taxon>Fungi</taxon>
        <taxon>Dikarya</taxon>
        <taxon>Ascomycota</taxon>
        <taxon>Pezizomycotina</taxon>
        <taxon>Eurotiomycetes</taxon>
        <taxon>Chaetothyriomycetidae</taxon>
        <taxon>Chaetothyriales</taxon>
        <taxon>Herpotrichiellaceae</taxon>
        <taxon>Phialophora</taxon>
    </lineage>
</organism>
<evidence type="ECO:0000256" key="3">
    <source>
        <dbReference type="ARBA" id="ARBA00022833"/>
    </source>
</evidence>
<reference evidence="9 10" key="1">
    <citation type="submission" date="2015-01" db="EMBL/GenBank/DDBJ databases">
        <title>The Genome Sequence of Capronia semiimmersa CBS27337.</title>
        <authorList>
            <consortium name="The Broad Institute Genomics Platform"/>
            <person name="Cuomo C."/>
            <person name="de Hoog S."/>
            <person name="Gorbushina A."/>
            <person name="Stielow B."/>
            <person name="Teixiera M."/>
            <person name="Abouelleil A."/>
            <person name="Chapman S.B."/>
            <person name="Priest M."/>
            <person name="Young S.K."/>
            <person name="Wortman J."/>
            <person name="Nusbaum C."/>
            <person name="Birren B."/>
        </authorList>
    </citation>
    <scope>NUCLEOTIDE SEQUENCE [LARGE SCALE GENOMIC DNA]</scope>
    <source>
        <strain evidence="9 10">CBS 27337</strain>
    </source>
</reference>
<dbReference type="SUPFAM" id="SSF161219">
    <property type="entry name" value="CHY zinc finger-like"/>
    <property type="match status" value="1"/>
</dbReference>
<feature type="compositionally biased region" description="Polar residues" evidence="6">
    <location>
        <begin position="107"/>
        <end position="123"/>
    </location>
</feature>
<dbReference type="PROSITE" id="PS51266">
    <property type="entry name" value="ZF_CHY"/>
    <property type="match status" value="1"/>
</dbReference>
<accession>A0A0D2G3N5</accession>
<dbReference type="Pfam" id="PF05495">
    <property type="entry name" value="zf-CHY"/>
    <property type="match status" value="1"/>
</dbReference>
<evidence type="ECO:0000256" key="5">
    <source>
        <dbReference type="PROSITE-ProRule" id="PRU00723"/>
    </source>
</evidence>
<evidence type="ECO:0000259" key="7">
    <source>
        <dbReference type="PROSITE" id="PS50103"/>
    </source>
</evidence>
<evidence type="ECO:0008006" key="11">
    <source>
        <dbReference type="Google" id="ProtNLM"/>
    </source>
</evidence>
<name>A0A0D2G3N5_9EURO</name>
<keyword evidence="3 5" id="KW-0862">Zinc</keyword>
<feature type="region of interest" description="Disordered" evidence="6">
    <location>
        <begin position="543"/>
        <end position="569"/>
    </location>
</feature>
<feature type="region of interest" description="Disordered" evidence="6">
    <location>
        <begin position="1"/>
        <end position="42"/>
    </location>
</feature>
<dbReference type="STRING" id="5601.A0A0D2G3N5"/>
<feature type="zinc finger region" description="C3H1-type" evidence="5">
    <location>
        <begin position="39"/>
        <end position="67"/>
    </location>
</feature>
<feature type="compositionally biased region" description="Basic and acidic residues" evidence="6">
    <location>
        <begin position="285"/>
        <end position="295"/>
    </location>
</feature>
<dbReference type="Proteomes" id="UP000054266">
    <property type="component" value="Unassembled WGS sequence"/>
</dbReference>
<evidence type="ECO:0000313" key="9">
    <source>
        <dbReference type="EMBL" id="KIW73405.1"/>
    </source>
</evidence>
<dbReference type="EMBL" id="KN846956">
    <property type="protein sequence ID" value="KIW73405.1"/>
    <property type="molecule type" value="Genomic_DNA"/>
</dbReference>
<feature type="compositionally biased region" description="Acidic residues" evidence="6">
    <location>
        <begin position="459"/>
        <end position="487"/>
    </location>
</feature>
<feature type="compositionally biased region" description="Polar residues" evidence="6">
    <location>
        <begin position="275"/>
        <end position="284"/>
    </location>
</feature>
<sequence length="803" mass="88542">MSLDDSSLSTNHQADHVSSQIQNQPQPQRQQPVSSRPSQAQPRVCRFFNTNKGCRSGSQCPFKHAQTLEKAPSAEGTPGRQHVQGRAGSSVEAERQALPHLARNPITRASPSQKPVSQLQQANPREFQLGQVVKRFSPVRGETQDGTLLSFAVAPSDPDFPFELQGGLRCSLTVPAAYPQHGKPTIRVTNAEMARGFQINVEKGFDSLVADSPQKTLLALLNDLDRNLEKFLTTEKAQTIKIIANADKRSGAPQQSPAPTRRRSPSPVSVALESPSWTPQQKSDAQAKRQADVRQLEARMSRVPNFSKSPDGTAFNVPVHLPKPARLPPSLQSLKEVTLSVPKLYNLEPCTVLLKGVSGLEVENVQLAFEKHARNKRDMTLMAHVNYLTQNIHTMASEMAETAGFFDTHVPSKHPAIEPPQPAETVDKGPEPKRDDLEEERPHVKFIPRPPEWDRHDSEDDTDGSLYDSDEYSDTDDDDDDDGEDEQGGGATLPASAVSTSPDTGIHLSFPHLELHNIELLTLVSLSLSVKCLRCKTPSDVPNIRASGKDDDDAAAAAGSAGSRTRTESCPKCTTPFTFVYVPNALHVNTIRAGTIEATGCTITDMLPSVFQPTCSSCSTAFPVPPGVISVRGDTPVQVWRSCHAKMTFTIHEVKFLRVSHAAAALPLRRPRKENLGISAGTALPNNGTCPHYRHSYRWFRFSCCNRVYACDRCHDAAEEHVNEHADRMVCGWCSREQRFRRDDCGVCGRSVTRQRKVGGFWEGGQGTRERRLMSRNEKRKYKRPSAKEAAAEQGKRHSKKDG</sequence>
<dbReference type="InterPro" id="IPR000571">
    <property type="entry name" value="Znf_CCCH"/>
</dbReference>
<feature type="region of interest" description="Disordered" evidence="6">
    <location>
        <begin position="68"/>
        <end position="124"/>
    </location>
</feature>
<feature type="compositionally biased region" description="Basic and acidic residues" evidence="6">
    <location>
        <begin position="768"/>
        <end position="777"/>
    </location>
</feature>
<keyword evidence="10" id="KW-1185">Reference proteome</keyword>
<feature type="domain" description="C3H1-type" evidence="7">
    <location>
        <begin position="39"/>
        <end position="67"/>
    </location>
</feature>
<feature type="region of interest" description="Disordered" evidence="6">
    <location>
        <begin position="244"/>
        <end position="295"/>
    </location>
</feature>
<feature type="compositionally biased region" description="Basic and acidic residues" evidence="6">
    <location>
        <begin position="786"/>
        <end position="803"/>
    </location>
</feature>
<feature type="region of interest" description="Disordered" evidence="6">
    <location>
        <begin position="409"/>
        <end position="501"/>
    </location>
</feature>
<feature type="region of interest" description="Disordered" evidence="6">
    <location>
        <begin position="760"/>
        <end position="803"/>
    </location>
</feature>
<dbReference type="InterPro" id="IPR008913">
    <property type="entry name" value="Znf_CHY"/>
</dbReference>
<gene>
    <name evidence="9" type="ORF">PV04_01529</name>
</gene>
<protein>
    <recommendedName>
        <fullName evidence="11">CHY-type domain-containing protein</fullName>
    </recommendedName>
</protein>
<proteinExistence type="predicted"/>
<keyword evidence="2 4" id="KW-0863">Zinc-finger</keyword>
<feature type="compositionally biased region" description="Low complexity" evidence="6">
    <location>
        <begin position="18"/>
        <end position="42"/>
    </location>
</feature>
<evidence type="ECO:0000256" key="6">
    <source>
        <dbReference type="SAM" id="MobiDB-lite"/>
    </source>
</evidence>
<dbReference type="GO" id="GO:0008270">
    <property type="term" value="F:zinc ion binding"/>
    <property type="evidence" value="ECO:0007669"/>
    <property type="project" value="UniProtKB-KW"/>
</dbReference>
<dbReference type="AlphaFoldDB" id="A0A0D2G3N5"/>
<evidence type="ECO:0000256" key="2">
    <source>
        <dbReference type="ARBA" id="ARBA00022771"/>
    </source>
</evidence>
<keyword evidence="1 5" id="KW-0479">Metal-binding</keyword>
<evidence type="ECO:0000256" key="4">
    <source>
        <dbReference type="PROSITE-ProRule" id="PRU00601"/>
    </source>
</evidence>
<dbReference type="PROSITE" id="PS50103">
    <property type="entry name" value="ZF_C3H1"/>
    <property type="match status" value="1"/>
</dbReference>
<evidence type="ECO:0000313" key="10">
    <source>
        <dbReference type="Proteomes" id="UP000054266"/>
    </source>
</evidence>
<feature type="compositionally biased region" description="Basic and acidic residues" evidence="6">
    <location>
        <begin position="425"/>
        <end position="443"/>
    </location>
</feature>
<evidence type="ECO:0000259" key="8">
    <source>
        <dbReference type="PROSITE" id="PS51266"/>
    </source>
</evidence>
<feature type="domain" description="CHY-type" evidence="8">
    <location>
        <begin position="683"/>
        <end position="750"/>
    </location>
</feature>
<feature type="compositionally biased region" description="Low complexity" evidence="6">
    <location>
        <begin position="252"/>
        <end position="271"/>
    </location>
</feature>
<feature type="compositionally biased region" description="Polar residues" evidence="6">
    <location>
        <begin position="1"/>
        <end position="12"/>
    </location>
</feature>
<evidence type="ECO:0000256" key="1">
    <source>
        <dbReference type="ARBA" id="ARBA00022723"/>
    </source>
</evidence>
<dbReference type="InterPro" id="IPR037274">
    <property type="entry name" value="Znf_CHY_sf"/>
</dbReference>